<dbReference type="WBParaSite" id="RSKR_0000776500.1">
    <property type="protein sequence ID" value="RSKR_0000776500.1"/>
    <property type="gene ID" value="RSKR_0000776500"/>
</dbReference>
<reference evidence="2" key="1">
    <citation type="submission" date="2016-11" db="UniProtKB">
        <authorList>
            <consortium name="WormBaseParasite"/>
        </authorList>
    </citation>
    <scope>IDENTIFICATION</scope>
    <source>
        <strain evidence="2">KR3021</strain>
    </source>
</reference>
<proteinExistence type="predicted"/>
<sequence>MGENGNDMREDPQSTENVNVNVHEHTSNSSDLNSLMIPNNGLLSNNQRIANYIGEQGVGEVRDGILASVQAAQVTDENHQGITRLVDVGCVSTGELTRLTSGHNVQFFRRDMESNIVPGLQVNTQRHGPDDLDNMNRDFQNAERSRREVDIRKL</sequence>
<evidence type="ECO:0000313" key="2">
    <source>
        <dbReference type="WBParaSite" id="RSKR_0000776500.1"/>
    </source>
</evidence>
<protein>
    <submittedName>
        <fullName evidence="2">Uncharacterized protein</fullName>
    </submittedName>
</protein>
<dbReference type="Proteomes" id="UP000095286">
    <property type="component" value="Unplaced"/>
</dbReference>
<organism evidence="1 2">
    <name type="scientific">Rhabditophanes sp. KR3021</name>
    <dbReference type="NCBI Taxonomy" id="114890"/>
    <lineage>
        <taxon>Eukaryota</taxon>
        <taxon>Metazoa</taxon>
        <taxon>Ecdysozoa</taxon>
        <taxon>Nematoda</taxon>
        <taxon>Chromadorea</taxon>
        <taxon>Rhabditida</taxon>
        <taxon>Tylenchina</taxon>
        <taxon>Panagrolaimomorpha</taxon>
        <taxon>Strongyloidoidea</taxon>
        <taxon>Alloionematidae</taxon>
        <taxon>Rhabditophanes</taxon>
    </lineage>
</organism>
<accession>A0AC35U4X0</accession>
<evidence type="ECO:0000313" key="1">
    <source>
        <dbReference type="Proteomes" id="UP000095286"/>
    </source>
</evidence>
<name>A0AC35U4X0_9BILA</name>